<keyword evidence="11" id="KW-0175">Coiled coil</keyword>
<evidence type="ECO:0000256" key="1">
    <source>
        <dbReference type="ARBA" id="ARBA00000085"/>
    </source>
</evidence>
<dbReference type="InterPro" id="IPR004358">
    <property type="entry name" value="Sig_transdc_His_kin-like_C"/>
</dbReference>
<evidence type="ECO:0000256" key="5">
    <source>
        <dbReference type="ARBA" id="ARBA00022679"/>
    </source>
</evidence>
<keyword evidence="10 12" id="KW-0472">Membrane</keyword>
<keyword evidence="9" id="KW-0902">Two-component regulatory system</keyword>
<dbReference type="RefSeq" id="WP_213163193.1">
    <property type="nucleotide sequence ID" value="NZ_CP058214.1"/>
</dbReference>
<evidence type="ECO:0000256" key="9">
    <source>
        <dbReference type="ARBA" id="ARBA00023012"/>
    </source>
</evidence>
<dbReference type="PROSITE" id="PS50885">
    <property type="entry name" value="HAMP"/>
    <property type="match status" value="1"/>
</dbReference>
<dbReference type="EMBL" id="CP058214">
    <property type="protein sequence ID" value="QPC41967.1"/>
    <property type="molecule type" value="Genomic_DNA"/>
</dbReference>
<dbReference type="InterPro" id="IPR005467">
    <property type="entry name" value="His_kinase_dom"/>
</dbReference>
<dbReference type="SUPFAM" id="SSF55874">
    <property type="entry name" value="ATPase domain of HSP90 chaperone/DNA topoisomerase II/histidine kinase"/>
    <property type="match status" value="1"/>
</dbReference>
<dbReference type="InterPro" id="IPR050428">
    <property type="entry name" value="TCS_sensor_his_kinase"/>
</dbReference>
<dbReference type="GO" id="GO:0000155">
    <property type="term" value="F:phosphorelay sensor kinase activity"/>
    <property type="evidence" value="ECO:0007669"/>
    <property type="project" value="InterPro"/>
</dbReference>
<dbReference type="PRINTS" id="PR00344">
    <property type="entry name" value="BCTRLSENSOR"/>
</dbReference>
<feature type="coiled-coil region" evidence="11">
    <location>
        <begin position="253"/>
        <end position="293"/>
    </location>
</feature>
<dbReference type="PANTHER" id="PTHR45436">
    <property type="entry name" value="SENSOR HISTIDINE KINASE YKOH"/>
    <property type="match status" value="1"/>
</dbReference>
<dbReference type="SMART" id="SM00304">
    <property type="entry name" value="HAMP"/>
    <property type="match status" value="1"/>
</dbReference>
<evidence type="ECO:0000256" key="2">
    <source>
        <dbReference type="ARBA" id="ARBA00004370"/>
    </source>
</evidence>
<evidence type="ECO:0000256" key="6">
    <source>
        <dbReference type="ARBA" id="ARBA00022692"/>
    </source>
</evidence>
<dbReference type="KEGG" id="kmn:HW532_04105"/>
<dbReference type="Pfam" id="PF00672">
    <property type="entry name" value="HAMP"/>
    <property type="match status" value="1"/>
</dbReference>
<dbReference type="InterPro" id="IPR003661">
    <property type="entry name" value="HisK_dim/P_dom"/>
</dbReference>
<evidence type="ECO:0000256" key="8">
    <source>
        <dbReference type="ARBA" id="ARBA00022989"/>
    </source>
</evidence>
<dbReference type="Gene3D" id="6.10.340.10">
    <property type="match status" value="1"/>
</dbReference>
<dbReference type="AlphaFoldDB" id="A0A7S8HAU9"/>
<feature type="transmembrane region" description="Helical" evidence="12">
    <location>
        <begin position="162"/>
        <end position="181"/>
    </location>
</feature>
<dbReference type="Proteomes" id="UP000593594">
    <property type="component" value="Chromosome"/>
</dbReference>
<evidence type="ECO:0000256" key="12">
    <source>
        <dbReference type="SAM" id="Phobius"/>
    </source>
</evidence>
<dbReference type="GO" id="GO:0005886">
    <property type="term" value="C:plasma membrane"/>
    <property type="evidence" value="ECO:0007669"/>
    <property type="project" value="TreeGrafter"/>
</dbReference>
<keyword evidence="16" id="KW-1185">Reference proteome</keyword>
<dbReference type="CDD" id="cd00082">
    <property type="entry name" value="HisKA"/>
    <property type="match status" value="1"/>
</dbReference>
<feature type="domain" description="Histidine kinase" evidence="13">
    <location>
        <begin position="244"/>
        <end position="459"/>
    </location>
</feature>
<evidence type="ECO:0000259" key="14">
    <source>
        <dbReference type="PROSITE" id="PS50885"/>
    </source>
</evidence>
<dbReference type="SMART" id="SM00388">
    <property type="entry name" value="HisKA"/>
    <property type="match status" value="1"/>
</dbReference>
<keyword evidence="7" id="KW-0418">Kinase</keyword>
<keyword evidence="5" id="KW-0808">Transferase</keyword>
<dbReference type="SMART" id="SM00387">
    <property type="entry name" value="HATPase_c"/>
    <property type="match status" value="1"/>
</dbReference>
<dbReference type="InterPro" id="IPR003594">
    <property type="entry name" value="HATPase_dom"/>
</dbReference>
<evidence type="ECO:0000256" key="11">
    <source>
        <dbReference type="SAM" id="Coils"/>
    </source>
</evidence>
<reference evidence="15 16" key="1">
    <citation type="submission" date="2020-06" db="EMBL/GenBank/DDBJ databases">
        <title>Genome sequence of 2 isolates from Red Sea Mangroves.</title>
        <authorList>
            <person name="Sefrji F."/>
            <person name="Michoud G."/>
            <person name="Merlino G."/>
            <person name="Daffonchio D."/>
        </authorList>
    </citation>
    <scope>NUCLEOTIDE SEQUENCE [LARGE SCALE GENOMIC DNA]</scope>
    <source>
        <strain evidence="15 16">R1DC25</strain>
    </source>
</reference>
<dbReference type="PROSITE" id="PS50109">
    <property type="entry name" value="HIS_KIN"/>
    <property type="match status" value="1"/>
</dbReference>
<organism evidence="15 16">
    <name type="scientific">Kaustia mangrovi</name>
    <dbReference type="NCBI Taxonomy" id="2593653"/>
    <lineage>
        <taxon>Bacteria</taxon>
        <taxon>Pseudomonadati</taxon>
        <taxon>Pseudomonadota</taxon>
        <taxon>Alphaproteobacteria</taxon>
        <taxon>Hyphomicrobiales</taxon>
        <taxon>Parvibaculaceae</taxon>
        <taxon>Kaustia</taxon>
    </lineage>
</organism>
<dbReference type="InterPro" id="IPR003660">
    <property type="entry name" value="HAMP_dom"/>
</dbReference>
<comment type="catalytic activity">
    <reaction evidence="1">
        <text>ATP + protein L-histidine = ADP + protein N-phospho-L-histidine.</text>
        <dbReference type="EC" id="2.7.13.3"/>
    </reaction>
</comment>
<protein>
    <recommendedName>
        <fullName evidence="3">histidine kinase</fullName>
        <ecNumber evidence="3">2.7.13.3</ecNumber>
    </recommendedName>
</protein>
<evidence type="ECO:0000313" key="15">
    <source>
        <dbReference type="EMBL" id="QPC41967.1"/>
    </source>
</evidence>
<feature type="transmembrane region" description="Helical" evidence="12">
    <location>
        <begin position="12"/>
        <end position="36"/>
    </location>
</feature>
<keyword evidence="4" id="KW-0597">Phosphoprotein</keyword>
<dbReference type="InterPro" id="IPR036097">
    <property type="entry name" value="HisK_dim/P_sf"/>
</dbReference>
<evidence type="ECO:0000256" key="10">
    <source>
        <dbReference type="ARBA" id="ARBA00023136"/>
    </source>
</evidence>
<evidence type="ECO:0000256" key="3">
    <source>
        <dbReference type="ARBA" id="ARBA00012438"/>
    </source>
</evidence>
<dbReference type="Pfam" id="PF02518">
    <property type="entry name" value="HATPase_c"/>
    <property type="match status" value="1"/>
</dbReference>
<dbReference type="InterPro" id="IPR036890">
    <property type="entry name" value="HATPase_C_sf"/>
</dbReference>
<keyword evidence="8 12" id="KW-1133">Transmembrane helix</keyword>
<dbReference type="SUPFAM" id="SSF47384">
    <property type="entry name" value="Homodimeric domain of signal transducing histidine kinase"/>
    <property type="match status" value="1"/>
</dbReference>
<evidence type="ECO:0000313" key="16">
    <source>
        <dbReference type="Proteomes" id="UP000593594"/>
    </source>
</evidence>
<evidence type="ECO:0000256" key="7">
    <source>
        <dbReference type="ARBA" id="ARBA00022777"/>
    </source>
</evidence>
<gene>
    <name evidence="15" type="ORF">HW532_04105</name>
</gene>
<dbReference type="EC" id="2.7.13.3" evidence="3"/>
<dbReference type="CDD" id="cd06225">
    <property type="entry name" value="HAMP"/>
    <property type="match status" value="1"/>
</dbReference>
<proteinExistence type="predicted"/>
<feature type="domain" description="HAMP" evidence="14">
    <location>
        <begin position="183"/>
        <end position="236"/>
    </location>
</feature>
<comment type="subcellular location">
    <subcellularLocation>
        <location evidence="2">Membrane</location>
    </subcellularLocation>
</comment>
<dbReference type="Gene3D" id="1.10.287.130">
    <property type="match status" value="1"/>
</dbReference>
<evidence type="ECO:0000259" key="13">
    <source>
        <dbReference type="PROSITE" id="PS50109"/>
    </source>
</evidence>
<evidence type="ECO:0000256" key="4">
    <source>
        <dbReference type="ARBA" id="ARBA00022553"/>
    </source>
</evidence>
<name>A0A7S8HAU9_9HYPH</name>
<dbReference type="PANTHER" id="PTHR45436:SF8">
    <property type="entry name" value="HISTIDINE KINASE"/>
    <property type="match status" value="1"/>
</dbReference>
<keyword evidence="6 12" id="KW-0812">Transmembrane</keyword>
<dbReference type="Pfam" id="PF00512">
    <property type="entry name" value="HisKA"/>
    <property type="match status" value="1"/>
</dbReference>
<accession>A0A7S8HAU9</accession>
<sequence>MRTSLKLIKTSTFRLAALYLAVFALSVGLILAYVYWNTVVLLERQSDETIRAEISSLGEQYTQGGVGQLVDTIKSRSEHASGNIYLLTNYFGRRIAGNLDAMPVKAVKGRGWIEFPYAVETADGVERHQARAFHTPLDLGFTLLVGRDVQERREFAELIGRTLFWALGIAVVFGLGGGILMSRNFLRRVDSISQTSRTIMAGDLSGRMPVSGTGDELDRLAGNLNEMLDQIERLMVGMKEISSNVAHDLKTPLTRLRARVEDALRQKDDAVHKAALEETLEEADQLLRTFNALLSIARTEAGQAREGLTDMEAGGLVEEIAELFEPLVEEEGGTLTVRAEPGLAIRGDRQLLAQALTNLVDNALKYAATDERALRIELSAQRRGDTVVVAVADNGPGVPEGESERVVERFVRLDRGRSKPGNGLGLSLVSAVTSLHGGTLELKDNEPGLRAELVLPSIGADG</sequence>
<dbReference type="SUPFAM" id="SSF158472">
    <property type="entry name" value="HAMP domain-like"/>
    <property type="match status" value="1"/>
</dbReference>
<dbReference type="Gene3D" id="3.30.565.10">
    <property type="entry name" value="Histidine kinase-like ATPase, C-terminal domain"/>
    <property type="match status" value="1"/>
</dbReference>